<evidence type="ECO:0000313" key="2">
    <source>
        <dbReference type="Proteomes" id="UP000054815"/>
    </source>
</evidence>
<evidence type="ECO:0000313" key="1">
    <source>
        <dbReference type="EMBL" id="KRX69708.1"/>
    </source>
</evidence>
<protein>
    <submittedName>
        <fullName evidence="1">Uncharacterized protein</fullName>
    </submittedName>
</protein>
<reference evidence="1 2" key="1">
    <citation type="submission" date="2015-01" db="EMBL/GenBank/DDBJ databases">
        <title>Evolution of Trichinella species and genotypes.</title>
        <authorList>
            <person name="Korhonen P.K."/>
            <person name="Edoardo P."/>
            <person name="Giuseppe L.R."/>
            <person name="Gasser R.B."/>
        </authorList>
    </citation>
    <scope>NUCLEOTIDE SEQUENCE [LARGE SCALE GENOMIC DNA]</scope>
    <source>
        <strain evidence="1">ISS141</strain>
    </source>
</reference>
<feature type="non-terminal residue" evidence="1">
    <location>
        <position position="1"/>
    </location>
</feature>
<proteinExistence type="predicted"/>
<accession>A0A0V0W1P5</accession>
<dbReference type="AlphaFoldDB" id="A0A0V0W1P5"/>
<sequence>LFPSRQISYYFVNSAVVFYPTHLHRFLLTSYLIPESMTIISQPG</sequence>
<gene>
    <name evidence="1" type="ORF">T4E_8367</name>
</gene>
<name>A0A0V0W1P5_TRIPS</name>
<comment type="caution">
    <text evidence="1">The sequence shown here is derived from an EMBL/GenBank/DDBJ whole genome shotgun (WGS) entry which is preliminary data.</text>
</comment>
<dbReference type="EMBL" id="JYDU01001294">
    <property type="protein sequence ID" value="KRX69708.1"/>
    <property type="molecule type" value="Genomic_DNA"/>
</dbReference>
<dbReference type="Proteomes" id="UP000054815">
    <property type="component" value="Unassembled WGS sequence"/>
</dbReference>
<organism evidence="1 2">
    <name type="scientific">Trichinella pseudospiralis</name>
    <name type="common">Parasitic roundworm</name>
    <dbReference type="NCBI Taxonomy" id="6337"/>
    <lineage>
        <taxon>Eukaryota</taxon>
        <taxon>Metazoa</taxon>
        <taxon>Ecdysozoa</taxon>
        <taxon>Nematoda</taxon>
        <taxon>Enoplea</taxon>
        <taxon>Dorylaimia</taxon>
        <taxon>Trichinellida</taxon>
        <taxon>Trichinellidae</taxon>
        <taxon>Trichinella</taxon>
    </lineage>
</organism>